<dbReference type="GO" id="GO:0016787">
    <property type="term" value="F:hydrolase activity"/>
    <property type="evidence" value="ECO:0007669"/>
    <property type="project" value="UniProtKB-KW"/>
</dbReference>
<keyword evidence="5" id="KW-0255">Endonuclease</keyword>
<proteinExistence type="inferred from homology"/>
<dbReference type="EC" id="3.1.21.-" evidence="5"/>
<keyword evidence="5" id="KW-0540">Nuclease</keyword>
<dbReference type="InterPro" id="IPR044946">
    <property type="entry name" value="Restrct_endonuc_typeI_TRD_sf"/>
</dbReference>
<evidence type="ECO:0000259" key="4">
    <source>
        <dbReference type="Pfam" id="PF01420"/>
    </source>
</evidence>
<keyword evidence="5" id="KW-0378">Hydrolase</keyword>
<organism evidence="5 6">
    <name type="scientific">Candidatus Haliotispira prima</name>
    <dbReference type="NCBI Taxonomy" id="3034016"/>
    <lineage>
        <taxon>Bacteria</taxon>
        <taxon>Pseudomonadati</taxon>
        <taxon>Spirochaetota</taxon>
        <taxon>Spirochaetia</taxon>
        <taxon>Spirochaetales</taxon>
        <taxon>Spirochaetaceae</taxon>
        <taxon>Candidatus Haliotispira</taxon>
    </lineage>
</organism>
<evidence type="ECO:0000256" key="1">
    <source>
        <dbReference type="ARBA" id="ARBA00010923"/>
    </source>
</evidence>
<sequence>MGSEWQGVPSGWASVELRKLVEISIDKIETKSIPDKCYISTDTMLPDFGGVSFNSATPSVAKTLLFSKEDILFSNIRTYFRKLWIADRNGGCSNDVIVFRPKECVHPRFLFYSMMEERFIQHTVQTSKGTKMPRGDKSAMLQYKTTLPPLPEQKAIAHILGSLDDKIELNRRMNATLEGMAQALFQSWFVDFDPVIDNALAAGNEIPEELQARAEIRRKALADGNANREAAKDFPDSFIETKEMGWIPRGWGVKTLSDFGKVITGKTPPKEIENAYCNSGLPFITPTDVDDSMFVFSTNRFLSGKGQETVKNSKVEAGSICVTCIGSQMGKTSIAPFDSYTNQQINTITGCEQKLRNFLFFNLRRRREEIFLKGSSGSTMPIINKSSFEKLNVLFPSDKLLSTVSDRFQNILDSILQNTGMNVTLSNLRDTLLPKLLSGELRVGDVERMVRVG</sequence>
<keyword evidence="3" id="KW-0238">DNA-binding</keyword>
<evidence type="ECO:0000313" key="6">
    <source>
        <dbReference type="Proteomes" id="UP001228690"/>
    </source>
</evidence>
<dbReference type="InterPro" id="IPR052021">
    <property type="entry name" value="Type-I_RS_S_subunit"/>
</dbReference>
<dbReference type="GO" id="GO:0004519">
    <property type="term" value="F:endonuclease activity"/>
    <property type="evidence" value="ECO:0007669"/>
    <property type="project" value="UniProtKB-KW"/>
</dbReference>
<protein>
    <submittedName>
        <fullName evidence="5">Restriction endonuclease subunit S</fullName>
        <ecNumber evidence="5">3.1.21.-</ecNumber>
    </submittedName>
</protein>
<feature type="domain" description="Type I restriction modification DNA specificity" evidence="4">
    <location>
        <begin position="9"/>
        <end position="178"/>
    </location>
</feature>
<accession>A0ABY8MEH3</accession>
<dbReference type="PANTHER" id="PTHR30408:SF13">
    <property type="entry name" value="TYPE I RESTRICTION ENZYME HINDI SPECIFICITY SUBUNIT"/>
    <property type="match status" value="1"/>
</dbReference>
<dbReference type="SUPFAM" id="SSF116734">
    <property type="entry name" value="DNA methylase specificity domain"/>
    <property type="match status" value="2"/>
</dbReference>
<gene>
    <name evidence="5" type="ORF">P0082_07825</name>
</gene>
<comment type="similarity">
    <text evidence="1">Belongs to the type-I restriction system S methylase family.</text>
</comment>
<evidence type="ECO:0000256" key="3">
    <source>
        <dbReference type="ARBA" id="ARBA00023125"/>
    </source>
</evidence>
<keyword evidence="6" id="KW-1185">Reference proteome</keyword>
<dbReference type="EMBL" id="CP123443">
    <property type="protein sequence ID" value="WGK68389.1"/>
    <property type="molecule type" value="Genomic_DNA"/>
</dbReference>
<keyword evidence="2" id="KW-0680">Restriction system</keyword>
<evidence type="ECO:0000256" key="2">
    <source>
        <dbReference type="ARBA" id="ARBA00022747"/>
    </source>
</evidence>
<reference evidence="5 6" key="1">
    <citation type="submission" date="2023-04" db="EMBL/GenBank/DDBJ databases">
        <title>Spirochaete genome identified in red abalone sample constitutes a novel genus.</title>
        <authorList>
            <person name="Sharma S.P."/>
            <person name="Purcell C.M."/>
            <person name="Hyde J.R."/>
            <person name="Severin A.J."/>
        </authorList>
    </citation>
    <scope>NUCLEOTIDE SEQUENCE [LARGE SCALE GENOMIC DNA]</scope>
    <source>
        <strain evidence="5 6">SP-2023</strain>
    </source>
</reference>
<dbReference type="Proteomes" id="UP001228690">
    <property type="component" value="Chromosome"/>
</dbReference>
<dbReference type="InterPro" id="IPR000055">
    <property type="entry name" value="Restrct_endonuc_typeI_TRD"/>
</dbReference>
<dbReference type="RefSeq" id="WP_326926566.1">
    <property type="nucleotide sequence ID" value="NZ_CP123443.1"/>
</dbReference>
<name>A0ABY8MEH3_9SPIO</name>
<dbReference type="PANTHER" id="PTHR30408">
    <property type="entry name" value="TYPE-1 RESTRICTION ENZYME ECOKI SPECIFICITY PROTEIN"/>
    <property type="match status" value="1"/>
</dbReference>
<evidence type="ECO:0000313" key="5">
    <source>
        <dbReference type="EMBL" id="WGK68389.1"/>
    </source>
</evidence>
<feature type="domain" description="Type I restriction modification DNA specificity" evidence="4">
    <location>
        <begin position="248"/>
        <end position="398"/>
    </location>
</feature>
<dbReference type="Pfam" id="PF01420">
    <property type="entry name" value="Methylase_S"/>
    <property type="match status" value="2"/>
</dbReference>
<dbReference type="Gene3D" id="3.90.220.20">
    <property type="entry name" value="DNA methylase specificity domains"/>
    <property type="match status" value="2"/>
</dbReference>